<feature type="domain" description="DUF4123" evidence="1">
    <location>
        <begin position="46"/>
        <end position="154"/>
    </location>
</feature>
<organism evidence="2 3">
    <name type="scientific">Vibrio rumoiensis</name>
    <dbReference type="NCBI Taxonomy" id="76258"/>
    <lineage>
        <taxon>Bacteria</taxon>
        <taxon>Pseudomonadati</taxon>
        <taxon>Pseudomonadota</taxon>
        <taxon>Gammaproteobacteria</taxon>
        <taxon>Vibrionales</taxon>
        <taxon>Vibrionaceae</taxon>
        <taxon>Vibrio</taxon>
    </lineage>
</organism>
<dbReference type="EMBL" id="JBIHSN010000003">
    <property type="protein sequence ID" value="MFH0266901.1"/>
    <property type="molecule type" value="Genomic_DNA"/>
</dbReference>
<name>A0ABW7IZQ2_9VIBR</name>
<evidence type="ECO:0000313" key="2">
    <source>
        <dbReference type="EMBL" id="MFH0266901.1"/>
    </source>
</evidence>
<comment type="caution">
    <text evidence="2">The sequence shown here is derived from an EMBL/GenBank/DDBJ whole genome shotgun (WGS) entry which is preliminary data.</text>
</comment>
<keyword evidence="3" id="KW-1185">Reference proteome</keyword>
<accession>A0ABW7IZQ2</accession>
<evidence type="ECO:0000313" key="3">
    <source>
        <dbReference type="Proteomes" id="UP001607151"/>
    </source>
</evidence>
<evidence type="ECO:0000259" key="1">
    <source>
        <dbReference type="Pfam" id="PF13503"/>
    </source>
</evidence>
<dbReference type="Pfam" id="PF13503">
    <property type="entry name" value="DUF4123"/>
    <property type="match status" value="1"/>
</dbReference>
<proteinExistence type="predicted"/>
<gene>
    <name evidence="2" type="ORF">ACGRQ9_15755</name>
</gene>
<reference evidence="2 3" key="1">
    <citation type="submission" date="2024-10" db="EMBL/GenBank/DDBJ databases">
        <authorList>
            <person name="Yibar A."/>
            <person name="Saticioglu I.B."/>
            <person name="Duman M."/>
            <person name="Ajmi N."/>
            <person name="Gurler F."/>
            <person name="Ay H."/>
            <person name="Onuk E."/>
            <person name="Guler S."/>
            <person name="Romalde J.L."/>
        </authorList>
    </citation>
    <scope>NUCLEOTIDE SEQUENCE [LARGE SCALE GENOMIC DNA]</scope>
    <source>
        <strain evidence="2 3">14-MA-B</strain>
    </source>
</reference>
<sequence length="212" mass="24941">MSNPYLNASWCINAIEHSLLNRFPDGSNIYVLIESSLMPDWKVTLYQHINTFQLSEPYCETLFTGTHYQHLEHGPVLVNITDYPELQKAWLAQFEQTPLGCVLIAPATTNNQDIAALLRNRLTVYREANPTFLRYYEPRTMAAFIGALNEEERQHFFFPIQMIYWHHNQWLQAQWAKPEFPPKQLQSWKITPIQFNKMADIMKQIQSHEVLT</sequence>
<dbReference type="RefSeq" id="WP_394608499.1">
    <property type="nucleotide sequence ID" value="NZ_JBIHSJ010000004.1"/>
</dbReference>
<dbReference type="Proteomes" id="UP001607151">
    <property type="component" value="Unassembled WGS sequence"/>
</dbReference>
<protein>
    <submittedName>
        <fullName evidence="2">DUF4123 domain-containing protein</fullName>
    </submittedName>
</protein>
<dbReference type="InterPro" id="IPR025391">
    <property type="entry name" value="DUF4123"/>
</dbReference>